<reference evidence="2" key="1">
    <citation type="submission" date="2021-01" db="EMBL/GenBank/DDBJ databases">
        <authorList>
            <person name="Corre E."/>
            <person name="Pelletier E."/>
            <person name="Niang G."/>
            <person name="Scheremetjew M."/>
            <person name="Finn R."/>
            <person name="Kale V."/>
            <person name="Holt S."/>
            <person name="Cochrane G."/>
            <person name="Meng A."/>
            <person name="Brown T."/>
            <person name="Cohen L."/>
        </authorList>
    </citation>
    <scope>NUCLEOTIDE SEQUENCE</scope>
    <source>
        <strain evidence="2">CCMP1413</strain>
    </source>
</reference>
<protein>
    <submittedName>
        <fullName evidence="2">Uncharacterized protein</fullName>
    </submittedName>
</protein>
<dbReference type="AlphaFoldDB" id="A0A7R9TAZ4"/>
<proteinExistence type="predicted"/>
<dbReference type="EMBL" id="HBDZ01001809">
    <property type="protein sequence ID" value="CAD8230309.1"/>
    <property type="molecule type" value="Transcribed_RNA"/>
</dbReference>
<feature type="region of interest" description="Disordered" evidence="1">
    <location>
        <begin position="1"/>
        <end position="20"/>
    </location>
</feature>
<organism evidence="2">
    <name type="scientific">Prasinoderma coloniale</name>
    <dbReference type="NCBI Taxonomy" id="156133"/>
    <lineage>
        <taxon>Eukaryota</taxon>
        <taxon>Viridiplantae</taxon>
        <taxon>Prasinodermophyta</taxon>
        <taxon>Prasinodermophyceae</taxon>
        <taxon>Prasinodermales</taxon>
        <taxon>Prasinodermaceae</taxon>
        <taxon>Prasinoderma</taxon>
    </lineage>
</organism>
<sequence>MALASSRALGAPHGLGRRRRGVRSPCGLFSAQPWAGLRLWLALWASLCACAFAVQSANAGFLGDALSRIWARSSRVSKARRLAGGGGNEEKAWWDTWKPHDSLLLFMEDCSGSTYVDQMARALLTAHGVKFQDGFSERIKEVRWRTIGKLQPHKGMWNAKEAPWDRQVAPGKIIADDVNTARNRGKHYIAKFTVEDQRVMPHAMAQAFFNDWAANHTRVVNVYRNPLERLSCQIHDCFVEEAGRFHMVDEDGEHLRCNSWTLLPGEDEGKRFLRQRYEVRERKVKIYLEPSALVERMRTELYNIERKESMLASAYGRSFATLSAESLDSFEYAPDGEDKVAASVRAWAIFLNSWGVTANDTKIERIIREGGPEAPEGSRHDHVFVGGNVGQLKRKELADVVSNFAEVKKALLDSDDARLVALVTPGDPRSDREVTQHQ</sequence>
<evidence type="ECO:0000313" key="2">
    <source>
        <dbReference type="EMBL" id="CAD8230309.1"/>
    </source>
</evidence>
<name>A0A7R9TAZ4_9VIRI</name>
<evidence type="ECO:0000256" key="1">
    <source>
        <dbReference type="SAM" id="MobiDB-lite"/>
    </source>
</evidence>
<accession>A0A7R9TAZ4</accession>
<gene>
    <name evidence="2" type="ORF">PCOL08062_LOCUS1441</name>
</gene>